<feature type="transmembrane region" description="Helical" evidence="1">
    <location>
        <begin position="288"/>
        <end position="310"/>
    </location>
</feature>
<evidence type="ECO:0000313" key="3">
    <source>
        <dbReference type="Proteomes" id="UP000694844"/>
    </source>
</evidence>
<keyword evidence="1" id="KW-1133">Transmembrane helix</keyword>
<dbReference type="SUPFAM" id="SSF49785">
    <property type="entry name" value="Galactose-binding domain-like"/>
    <property type="match status" value="1"/>
</dbReference>
<reference evidence="4" key="1">
    <citation type="submission" date="2025-08" db="UniProtKB">
        <authorList>
            <consortium name="RefSeq"/>
        </authorList>
    </citation>
    <scope>IDENTIFICATION</scope>
    <source>
        <tissue evidence="4">Whole sample</tissue>
    </source>
</reference>
<gene>
    <name evidence="4" type="primary">LOC111112830</name>
</gene>
<keyword evidence="1" id="KW-0472">Membrane</keyword>
<dbReference type="GeneID" id="111112830"/>
<evidence type="ECO:0000256" key="1">
    <source>
        <dbReference type="SAM" id="Phobius"/>
    </source>
</evidence>
<keyword evidence="1" id="KW-0812">Transmembrane</keyword>
<evidence type="ECO:0000256" key="2">
    <source>
        <dbReference type="SAM" id="SignalP"/>
    </source>
</evidence>
<name>A0A8B8BU50_CRAVI</name>
<dbReference type="RefSeq" id="XP_022306379.1">
    <property type="nucleotide sequence ID" value="XM_022450671.1"/>
</dbReference>
<proteinExistence type="predicted"/>
<sequence length="368" mass="40955">MAVGVLLVLAINVGYLLIRETNTLENLALNPDFKGIPTQSTSYIDDYHAENAVNGKFNEEGDKSACSFTVANLPRWRAWWKLPLKKLSNVAYLQIYFRESTVNRHVGFSVYVFNDSGFVPPCTGSGYAVFTQDTTTCPDRVMNITVNRLTKGIALYTDKEPPVNTSCPGYTTYATIEVCEVQLFGCSDDNFGEGCQPCDSKCLNKHCHAFDGSCIYGCSNPHKKAPECITCRSGFYGVSCNKTCGKCLNNSACDPTSGACLNGCQYLWSGQNCKVQASQLHYEQYGGFYSITANGILALFLAVAIGMIVFQRRRIASLQYDRQMFDHQDQGENKLHNYDNLSGLKDQHKYANLDSRKKELHYQVSSVL</sequence>
<accession>A0A8B8BU50</accession>
<feature type="signal peptide" evidence="2">
    <location>
        <begin position="1"/>
        <end position="23"/>
    </location>
</feature>
<dbReference type="InterPro" id="IPR008979">
    <property type="entry name" value="Galactose-bd-like_sf"/>
</dbReference>
<dbReference type="AlphaFoldDB" id="A0A8B8BU50"/>
<keyword evidence="2" id="KW-0732">Signal</keyword>
<evidence type="ECO:0000313" key="4">
    <source>
        <dbReference type="RefSeq" id="XP_022306379.1"/>
    </source>
</evidence>
<dbReference type="OrthoDB" id="10252017at2759"/>
<dbReference type="Gene3D" id="2.60.120.260">
    <property type="entry name" value="Galactose-binding domain-like"/>
    <property type="match status" value="1"/>
</dbReference>
<dbReference type="KEGG" id="cvn:111112830"/>
<feature type="chain" id="PRO_5034253827" evidence="2">
    <location>
        <begin position="24"/>
        <end position="368"/>
    </location>
</feature>
<dbReference type="Proteomes" id="UP000694844">
    <property type="component" value="Chromosome 9"/>
</dbReference>
<keyword evidence="3" id="KW-1185">Reference proteome</keyword>
<organism evidence="3 4">
    <name type="scientific">Crassostrea virginica</name>
    <name type="common">Eastern oyster</name>
    <dbReference type="NCBI Taxonomy" id="6565"/>
    <lineage>
        <taxon>Eukaryota</taxon>
        <taxon>Metazoa</taxon>
        <taxon>Spiralia</taxon>
        <taxon>Lophotrochozoa</taxon>
        <taxon>Mollusca</taxon>
        <taxon>Bivalvia</taxon>
        <taxon>Autobranchia</taxon>
        <taxon>Pteriomorphia</taxon>
        <taxon>Ostreida</taxon>
        <taxon>Ostreoidea</taxon>
        <taxon>Ostreidae</taxon>
        <taxon>Crassostrea</taxon>
    </lineage>
</organism>
<protein>
    <submittedName>
        <fullName evidence="4">Uncharacterized protein LOC111112830</fullName>
    </submittedName>
</protein>